<accession>A0A9N9WS62</accession>
<evidence type="ECO:0000259" key="2">
    <source>
        <dbReference type="Pfam" id="PF24985"/>
    </source>
</evidence>
<gene>
    <name evidence="3" type="ORF">CHIRRI_LOCUS6019</name>
</gene>
<feature type="transmembrane region" description="Helical" evidence="1">
    <location>
        <begin position="31"/>
        <end position="48"/>
    </location>
</feature>
<reference evidence="3" key="1">
    <citation type="submission" date="2022-01" db="EMBL/GenBank/DDBJ databases">
        <authorList>
            <person name="King R."/>
        </authorList>
    </citation>
    <scope>NUCLEOTIDE SEQUENCE</scope>
</reference>
<keyword evidence="4" id="KW-1185">Reference proteome</keyword>
<dbReference type="GO" id="GO:0019991">
    <property type="term" value="P:septate junction assembly"/>
    <property type="evidence" value="ECO:0007669"/>
    <property type="project" value="InterPro"/>
</dbReference>
<dbReference type="PANTHER" id="PTHR36692:SF2">
    <property type="entry name" value="GEO12064P1"/>
    <property type="match status" value="1"/>
</dbReference>
<dbReference type="PANTHER" id="PTHR36692">
    <property type="entry name" value="PROTEIN SNAKESKIN"/>
    <property type="match status" value="1"/>
</dbReference>
<dbReference type="InterPro" id="IPR038976">
    <property type="entry name" value="Ssk"/>
</dbReference>
<feature type="transmembrane region" description="Helical" evidence="1">
    <location>
        <begin position="125"/>
        <end position="147"/>
    </location>
</feature>
<dbReference type="AlphaFoldDB" id="A0A9N9WS62"/>
<dbReference type="GO" id="GO:0005886">
    <property type="term" value="C:plasma membrane"/>
    <property type="evidence" value="ECO:0007669"/>
    <property type="project" value="TreeGrafter"/>
</dbReference>
<keyword evidence="1" id="KW-0472">Membrane</keyword>
<dbReference type="EMBL" id="OU895878">
    <property type="protein sequence ID" value="CAG9803118.1"/>
    <property type="molecule type" value="Genomic_DNA"/>
</dbReference>
<feature type="transmembrane region" description="Helical" evidence="1">
    <location>
        <begin position="93"/>
        <end position="113"/>
    </location>
</feature>
<evidence type="ECO:0000256" key="1">
    <source>
        <dbReference type="SAM" id="Phobius"/>
    </source>
</evidence>
<name>A0A9N9WS62_9DIPT</name>
<evidence type="ECO:0000313" key="4">
    <source>
        <dbReference type="Proteomes" id="UP001153620"/>
    </source>
</evidence>
<dbReference type="Proteomes" id="UP001153620">
    <property type="component" value="Chromosome 2"/>
</dbReference>
<dbReference type="InterPro" id="IPR056677">
    <property type="entry name" value="DUF7775"/>
</dbReference>
<proteinExistence type="predicted"/>
<dbReference type="Pfam" id="PF24985">
    <property type="entry name" value="DUF7775"/>
    <property type="match status" value="1"/>
</dbReference>
<dbReference type="OrthoDB" id="6349206at2759"/>
<protein>
    <recommendedName>
        <fullName evidence="2">DUF7775 domain-containing protein</fullName>
    </recommendedName>
</protein>
<keyword evidence="1" id="KW-1133">Transmembrane helix</keyword>
<reference evidence="3" key="2">
    <citation type="submission" date="2022-10" db="EMBL/GenBank/DDBJ databases">
        <authorList>
            <consortium name="ENA_rothamsted_submissions"/>
            <consortium name="culmorum"/>
            <person name="King R."/>
        </authorList>
    </citation>
    <scope>NUCLEOTIDE SEQUENCE</scope>
</reference>
<feature type="transmembrane region" description="Helical" evidence="1">
    <location>
        <begin position="60"/>
        <end position="81"/>
    </location>
</feature>
<keyword evidence="1" id="KW-0812">Transmembrane</keyword>
<sequence>MVQHSNNKVMVQNTHQSVVHENSSTKTPLSIVKFLELCLAACCTYFHFYSFSDDDLVTEFIATGTFCGYCIILLAVMAGYLMKATINKRIMLFYSLLGTALFLTSGVFIIQSWERAFRTRTRDLAMTKGVVSIINGVIFLMDTIFTFRQKK</sequence>
<feature type="domain" description="DUF7775" evidence="2">
    <location>
        <begin position="32"/>
        <end position="119"/>
    </location>
</feature>
<evidence type="ECO:0000313" key="3">
    <source>
        <dbReference type="EMBL" id="CAG9803118.1"/>
    </source>
</evidence>
<organism evidence="3 4">
    <name type="scientific">Chironomus riparius</name>
    <dbReference type="NCBI Taxonomy" id="315576"/>
    <lineage>
        <taxon>Eukaryota</taxon>
        <taxon>Metazoa</taxon>
        <taxon>Ecdysozoa</taxon>
        <taxon>Arthropoda</taxon>
        <taxon>Hexapoda</taxon>
        <taxon>Insecta</taxon>
        <taxon>Pterygota</taxon>
        <taxon>Neoptera</taxon>
        <taxon>Endopterygota</taxon>
        <taxon>Diptera</taxon>
        <taxon>Nematocera</taxon>
        <taxon>Chironomoidea</taxon>
        <taxon>Chironomidae</taxon>
        <taxon>Chironominae</taxon>
        <taxon>Chironomus</taxon>
    </lineage>
</organism>